<comment type="caution">
    <text evidence="2">The sequence shown here is derived from an EMBL/GenBank/DDBJ whole genome shotgun (WGS) entry which is preliminary data.</text>
</comment>
<dbReference type="InterPro" id="IPR041698">
    <property type="entry name" value="Methyltransf_25"/>
</dbReference>
<dbReference type="GO" id="GO:0008168">
    <property type="term" value="F:methyltransferase activity"/>
    <property type="evidence" value="ECO:0007669"/>
    <property type="project" value="UniProtKB-KW"/>
</dbReference>
<organism evidence="2 3">
    <name type="scientific">Aminobacter anthyllidis</name>
    <dbReference type="NCBI Taxonomy" id="1035067"/>
    <lineage>
        <taxon>Bacteria</taxon>
        <taxon>Pseudomonadati</taxon>
        <taxon>Pseudomonadota</taxon>
        <taxon>Alphaproteobacteria</taxon>
        <taxon>Hyphomicrobiales</taxon>
        <taxon>Phyllobacteriaceae</taxon>
        <taxon>Aminobacter</taxon>
    </lineage>
</organism>
<reference evidence="2" key="1">
    <citation type="journal article" date="2021" name="Microorganisms">
        <title>Phylogenomic Reconstruction and Metabolic Potential of the Genus Aminobacter.</title>
        <authorList>
            <person name="Artuso I."/>
            <person name="Turrini P."/>
            <person name="Pirolo M."/>
            <person name="Lugli G.A."/>
            <person name="Ventura M."/>
            <person name="Visca P."/>
        </authorList>
    </citation>
    <scope>NUCLEOTIDE SEQUENCE</scope>
    <source>
        <strain evidence="2">LMG 26462</strain>
    </source>
</reference>
<dbReference type="AlphaFoldDB" id="A0A9X1D4Q9"/>
<name>A0A9X1D4Q9_9HYPH</name>
<evidence type="ECO:0000313" key="3">
    <source>
        <dbReference type="Proteomes" id="UP001138921"/>
    </source>
</evidence>
<evidence type="ECO:0000313" key="2">
    <source>
        <dbReference type="EMBL" id="MBT1157035.1"/>
    </source>
</evidence>
<dbReference type="CDD" id="cd02440">
    <property type="entry name" value="AdoMet_MTases"/>
    <property type="match status" value="1"/>
</dbReference>
<feature type="domain" description="Methyltransferase" evidence="1">
    <location>
        <begin position="103"/>
        <end position="193"/>
    </location>
</feature>
<sequence>MEHTFSFLAEAERVATETRDPVKAMVPLRKLSLDDFGLFMISLPNKRYPALSNVLPNMASNHIQETWTGASGVELLKQTLAFTRIVENMVVRHTGRTLHDASILDFGCGYGRILRMMYYYSDPEKIWGVDAWDKSLATCKEVRLLGNFAQSDRVPINLPVGDTKFDVAFAFSVFTHLAPSAAIACLNAVREHMVDGAVFILTIRPIEFWPYIDAARKTKHQSTLMQAHRSSGVAYLPHGGVEGETYGDTSLTFDFFKGHERWQFLGYDRSVFDTFQTSVILEAK</sequence>
<dbReference type="Pfam" id="PF13649">
    <property type="entry name" value="Methyltransf_25"/>
    <property type="match status" value="1"/>
</dbReference>
<dbReference type="EMBL" id="JAFLWW010000004">
    <property type="protein sequence ID" value="MBT1157035.1"/>
    <property type="molecule type" value="Genomic_DNA"/>
</dbReference>
<keyword evidence="3" id="KW-1185">Reference proteome</keyword>
<reference evidence="2" key="2">
    <citation type="submission" date="2021-03" db="EMBL/GenBank/DDBJ databases">
        <authorList>
            <person name="Artuso I."/>
            <person name="Turrini P."/>
            <person name="Pirolo M."/>
            <person name="Lugli G.A."/>
            <person name="Ventura M."/>
            <person name="Visca P."/>
        </authorList>
    </citation>
    <scope>NUCLEOTIDE SEQUENCE</scope>
    <source>
        <strain evidence="2">LMG 26462</strain>
    </source>
</reference>
<evidence type="ECO:0000259" key="1">
    <source>
        <dbReference type="Pfam" id="PF13649"/>
    </source>
</evidence>
<dbReference type="SUPFAM" id="SSF53335">
    <property type="entry name" value="S-adenosyl-L-methionine-dependent methyltransferases"/>
    <property type="match status" value="1"/>
</dbReference>
<keyword evidence="2" id="KW-0808">Transferase</keyword>
<dbReference type="RefSeq" id="WP_214390986.1">
    <property type="nucleotide sequence ID" value="NZ_JAFLWW010000004.1"/>
</dbReference>
<accession>A0A9X1D4Q9</accession>
<keyword evidence="2" id="KW-0489">Methyltransferase</keyword>
<proteinExistence type="predicted"/>
<gene>
    <name evidence="2" type="ORF">J1C56_15660</name>
</gene>
<dbReference type="Proteomes" id="UP001138921">
    <property type="component" value="Unassembled WGS sequence"/>
</dbReference>
<dbReference type="Gene3D" id="3.40.50.150">
    <property type="entry name" value="Vaccinia Virus protein VP39"/>
    <property type="match status" value="1"/>
</dbReference>
<dbReference type="InterPro" id="IPR029063">
    <property type="entry name" value="SAM-dependent_MTases_sf"/>
</dbReference>
<dbReference type="GO" id="GO:0032259">
    <property type="term" value="P:methylation"/>
    <property type="evidence" value="ECO:0007669"/>
    <property type="project" value="UniProtKB-KW"/>
</dbReference>
<protein>
    <submittedName>
        <fullName evidence="2">Class I SAM-dependent methyltransferase</fullName>
    </submittedName>
</protein>